<feature type="non-terminal residue" evidence="1">
    <location>
        <position position="1"/>
    </location>
</feature>
<keyword evidence="2" id="KW-1185">Reference proteome</keyword>
<sequence length="52" mass="6021">PRSLILKHDTQLELTLGLSDGGEARQPEAKLQSSEVTRRRNFFFRNPPLLWT</sequence>
<evidence type="ECO:0000313" key="1">
    <source>
        <dbReference type="EMBL" id="KAF5891080.1"/>
    </source>
</evidence>
<organism evidence="1 2">
    <name type="scientific">Clarias magur</name>
    <name type="common">Asian catfish</name>
    <name type="synonym">Macropteronotus magur</name>
    <dbReference type="NCBI Taxonomy" id="1594786"/>
    <lineage>
        <taxon>Eukaryota</taxon>
        <taxon>Metazoa</taxon>
        <taxon>Chordata</taxon>
        <taxon>Craniata</taxon>
        <taxon>Vertebrata</taxon>
        <taxon>Euteleostomi</taxon>
        <taxon>Actinopterygii</taxon>
        <taxon>Neopterygii</taxon>
        <taxon>Teleostei</taxon>
        <taxon>Ostariophysi</taxon>
        <taxon>Siluriformes</taxon>
        <taxon>Clariidae</taxon>
        <taxon>Clarias</taxon>
    </lineage>
</organism>
<comment type="caution">
    <text evidence="1">The sequence shown here is derived from an EMBL/GenBank/DDBJ whole genome shotgun (WGS) entry which is preliminary data.</text>
</comment>
<accession>A0A8J4U576</accession>
<gene>
    <name evidence="1" type="ORF">DAT39_019218</name>
</gene>
<name>A0A8J4U576_CLAMG</name>
<reference evidence="1" key="1">
    <citation type="submission" date="2020-07" db="EMBL/GenBank/DDBJ databases">
        <title>Clarias magur genome sequencing, assembly and annotation.</title>
        <authorList>
            <person name="Kushwaha B."/>
            <person name="Kumar R."/>
            <person name="Das P."/>
            <person name="Joshi C.G."/>
            <person name="Kumar D."/>
            <person name="Nagpure N.S."/>
            <person name="Pandey M."/>
            <person name="Agarwal S."/>
            <person name="Srivastava S."/>
            <person name="Singh M."/>
            <person name="Sahoo L."/>
            <person name="Jayasankar P."/>
            <person name="Meher P.K."/>
            <person name="Koringa P.G."/>
            <person name="Iquebal M.A."/>
            <person name="Das S.P."/>
            <person name="Bit A."/>
            <person name="Patnaik S."/>
            <person name="Patel N."/>
            <person name="Shah T.M."/>
            <person name="Hinsu A."/>
            <person name="Jena J.K."/>
        </authorList>
    </citation>
    <scope>NUCLEOTIDE SEQUENCE</scope>
    <source>
        <strain evidence="1">CIFAMagur01</strain>
        <tissue evidence="1">Testis</tissue>
    </source>
</reference>
<dbReference type="AlphaFoldDB" id="A0A8J4U576"/>
<proteinExistence type="predicted"/>
<dbReference type="EMBL" id="QNUK01000616">
    <property type="protein sequence ID" value="KAF5891080.1"/>
    <property type="molecule type" value="Genomic_DNA"/>
</dbReference>
<evidence type="ECO:0000313" key="2">
    <source>
        <dbReference type="Proteomes" id="UP000727407"/>
    </source>
</evidence>
<protein>
    <submittedName>
        <fullName evidence="1">Uncharacterized protein</fullName>
    </submittedName>
</protein>
<dbReference type="Proteomes" id="UP000727407">
    <property type="component" value="Unassembled WGS sequence"/>
</dbReference>